<keyword evidence="1" id="KW-1133">Transmembrane helix</keyword>
<dbReference type="Proteomes" id="UP000461730">
    <property type="component" value="Unassembled WGS sequence"/>
</dbReference>
<evidence type="ECO:0000256" key="1">
    <source>
        <dbReference type="SAM" id="Phobius"/>
    </source>
</evidence>
<comment type="caution">
    <text evidence="2">The sequence shown here is derived from an EMBL/GenBank/DDBJ whole genome shotgun (WGS) entry which is preliminary data.</text>
</comment>
<protein>
    <submittedName>
        <fullName evidence="2">Uncharacterized protein</fullName>
    </submittedName>
</protein>
<dbReference type="RefSeq" id="WP_157309533.1">
    <property type="nucleotide sequence ID" value="NZ_WRXN01000019.1"/>
</dbReference>
<organism evidence="2 3">
    <name type="scientific">Chitinophaga tropicalis</name>
    <dbReference type="NCBI Taxonomy" id="2683588"/>
    <lineage>
        <taxon>Bacteria</taxon>
        <taxon>Pseudomonadati</taxon>
        <taxon>Bacteroidota</taxon>
        <taxon>Chitinophagia</taxon>
        <taxon>Chitinophagales</taxon>
        <taxon>Chitinophagaceae</taxon>
        <taxon>Chitinophaga</taxon>
    </lineage>
</organism>
<name>A0A7K1UCK8_9BACT</name>
<dbReference type="EMBL" id="WRXN01000019">
    <property type="protein sequence ID" value="MVT12114.1"/>
    <property type="molecule type" value="Genomic_DNA"/>
</dbReference>
<keyword evidence="1" id="KW-0812">Transmembrane</keyword>
<evidence type="ECO:0000313" key="3">
    <source>
        <dbReference type="Proteomes" id="UP000461730"/>
    </source>
</evidence>
<dbReference type="AlphaFoldDB" id="A0A7K1UCK8"/>
<sequence length="103" mass="12364">MKSKRLNLVTIIVILLLVAHAIWKWVTQVWDIDSWIAPFLAVCIYFLFQLFISNPELLVKRSLYEIEHPGSRKDEIIQAWKIRYYYLRLILIVFIGLLDIFVR</sequence>
<feature type="transmembrane region" description="Helical" evidence="1">
    <location>
        <begin position="34"/>
        <end position="52"/>
    </location>
</feature>
<accession>A0A7K1UCK8</accession>
<keyword evidence="3" id="KW-1185">Reference proteome</keyword>
<feature type="transmembrane region" description="Helical" evidence="1">
    <location>
        <begin position="85"/>
        <end position="102"/>
    </location>
</feature>
<evidence type="ECO:0000313" key="2">
    <source>
        <dbReference type="EMBL" id="MVT12114.1"/>
    </source>
</evidence>
<gene>
    <name evidence="2" type="ORF">GO493_27900</name>
</gene>
<keyword evidence="1" id="KW-0472">Membrane</keyword>
<reference evidence="2 3" key="1">
    <citation type="submission" date="2019-12" db="EMBL/GenBank/DDBJ databases">
        <title>Chitinophaga sp. strain ysch24 (GDMCC 1.1355), whole genome shotgun sequence.</title>
        <authorList>
            <person name="Zhang X."/>
        </authorList>
    </citation>
    <scope>NUCLEOTIDE SEQUENCE [LARGE SCALE GENOMIC DNA]</scope>
    <source>
        <strain evidence="3">ysch24</strain>
    </source>
</reference>
<proteinExistence type="predicted"/>